<dbReference type="Proteomes" id="UP000287033">
    <property type="component" value="Unassembled WGS sequence"/>
</dbReference>
<organism evidence="1 2">
    <name type="scientific">Chiloscyllium punctatum</name>
    <name type="common">Brownbanded bambooshark</name>
    <name type="synonym">Hemiscyllium punctatum</name>
    <dbReference type="NCBI Taxonomy" id="137246"/>
    <lineage>
        <taxon>Eukaryota</taxon>
        <taxon>Metazoa</taxon>
        <taxon>Chordata</taxon>
        <taxon>Craniata</taxon>
        <taxon>Vertebrata</taxon>
        <taxon>Chondrichthyes</taxon>
        <taxon>Elasmobranchii</taxon>
        <taxon>Galeomorphii</taxon>
        <taxon>Galeoidea</taxon>
        <taxon>Orectolobiformes</taxon>
        <taxon>Hemiscylliidae</taxon>
        <taxon>Chiloscyllium</taxon>
    </lineage>
</organism>
<evidence type="ECO:0000313" key="1">
    <source>
        <dbReference type="EMBL" id="GCC45882.1"/>
    </source>
</evidence>
<dbReference type="AlphaFoldDB" id="A0A401TTC6"/>
<comment type="caution">
    <text evidence="1">The sequence shown here is derived from an EMBL/GenBank/DDBJ whole genome shotgun (WGS) entry which is preliminary data.</text>
</comment>
<name>A0A401TTC6_CHIPU</name>
<keyword evidence="2" id="KW-1185">Reference proteome</keyword>
<feature type="non-terminal residue" evidence="1">
    <location>
        <position position="1"/>
    </location>
</feature>
<sequence>CCARTLRVGAVLRAGAACRCGAARGRCVSVRCCARALRVGAVLCAGAACRCGAARGRWTFQYLEEQFLRAVAVSVLHSAGAALSVLSQCHAGQSMHQVPVPRWC</sequence>
<accession>A0A401TTC6</accession>
<reference evidence="1 2" key="1">
    <citation type="journal article" date="2018" name="Nat. Ecol. Evol.">
        <title>Shark genomes provide insights into elasmobranch evolution and the origin of vertebrates.</title>
        <authorList>
            <person name="Hara Y"/>
            <person name="Yamaguchi K"/>
            <person name="Onimaru K"/>
            <person name="Kadota M"/>
            <person name="Koyanagi M"/>
            <person name="Keeley SD"/>
            <person name="Tatsumi K"/>
            <person name="Tanaka K"/>
            <person name="Motone F"/>
            <person name="Kageyama Y"/>
            <person name="Nozu R"/>
            <person name="Adachi N"/>
            <person name="Nishimura O"/>
            <person name="Nakagawa R"/>
            <person name="Tanegashima C"/>
            <person name="Kiyatake I"/>
            <person name="Matsumoto R"/>
            <person name="Murakumo K"/>
            <person name="Nishida K"/>
            <person name="Terakita A"/>
            <person name="Kuratani S"/>
            <person name="Sato K"/>
            <person name="Hyodo S Kuraku.S."/>
        </authorList>
    </citation>
    <scope>NUCLEOTIDE SEQUENCE [LARGE SCALE GENOMIC DNA]</scope>
</reference>
<proteinExistence type="predicted"/>
<protein>
    <submittedName>
        <fullName evidence="1">Uncharacterized protein</fullName>
    </submittedName>
</protein>
<dbReference type="EMBL" id="BEZZ01176628">
    <property type="protein sequence ID" value="GCC45882.1"/>
    <property type="molecule type" value="Genomic_DNA"/>
</dbReference>
<gene>
    <name evidence="1" type="ORF">chiPu_0030182</name>
</gene>
<evidence type="ECO:0000313" key="2">
    <source>
        <dbReference type="Proteomes" id="UP000287033"/>
    </source>
</evidence>